<reference evidence="2" key="1">
    <citation type="submission" date="2021-06" db="EMBL/GenBank/DDBJ databases">
        <authorList>
            <person name="Kallberg Y."/>
            <person name="Tangrot J."/>
            <person name="Rosling A."/>
        </authorList>
    </citation>
    <scope>NUCLEOTIDE SEQUENCE</scope>
    <source>
        <strain evidence="2">MA453B</strain>
    </source>
</reference>
<accession>A0A9N8VZE9</accession>
<organism evidence="2 3">
    <name type="scientific">Dentiscutata erythropus</name>
    <dbReference type="NCBI Taxonomy" id="1348616"/>
    <lineage>
        <taxon>Eukaryota</taxon>
        <taxon>Fungi</taxon>
        <taxon>Fungi incertae sedis</taxon>
        <taxon>Mucoromycota</taxon>
        <taxon>Glomeromycotina</taxon>
        <taxon>Glomeromycetes</taxon>
        <taxon>Diversisporales</taxon>
        <taxon>Gigasporaceae</taxon>
        <taxon>Dentiscutata</taxon>
    </lineage>
</organism>
<gene>
    <name evidence="2" type="ORF">DERYTH_LOCUS1323</name>
</gene>
<feature type="transmembrane region" description="Helical" evidence="1">
    <location>
        <begin position="208"/>
        <end position="225"/>
    </location>
</feature>
<proteinExistence type="predicted"/>
<comment type="caution">
    <text evidence="2">The sequence shown here is derived from an EMBL/GenBank/DDBJ whole genome shotgun (WGS) entry which is preliminary data.</text>
</comment>
<feature type="transmembrane region" description="Helical" evidence="1">
    <location>
        <begin position="173"/>
        <end position="196"/>
    </location>
</feature>
<dbReference type="AlphaFoldDB" id="A0A9N8VZE9"/>
<sequence>MTTVATTEIINNNGKIGEGSSDKKEKVDNETSIDVEKRKALVALMALKNNYARILELQNRENIVDLDSVLSLSVSAGSFIISGGGVIAAFRSLLTSTPSSNSGIEKDENSDIDLAESSILYVQSNLKDDDLRSLEMFECFWLFGGCVILFGIAGYDFLNFATGNSNGIILDIALINIGFIGLVLSLAVGIVLQYAKQRFSDKNNKKKCIFYLVFPFICCFCLISINDKKELELKDIRFQRAEEEKVLSLLYGVKPHDDK</sequence>
<keyword evidence="1" id="KW-1133">Transmembrane helix</keyword>
<dbReference type="OrthoDB" id="2392281at2759"/>
<dbReference type="Proteomes" id="UP000789405">
    <property type="component" value="Unassembled WGS sequence"/>
</dbReference>
<evidence type="ECO:0000313" key="2">
    <source>
        <dbReference type="EMBL" id="CAG8468033.1"/>
    </source>
</evidence>
<keyword evidence="1" id="KW-0472">Membrane</keyword>
<feature type="transmembrane region" description="Helical" evidence="1">
    <location>
        <begin position="69"/>
        <end position="90"/>
    </location>
</feature>
<name>A0A9N8VZE9_9GLOM</name>
<dbReference type="EMBL" id="CAJVPY010000360">
    <property type="protein sequence ID" value="CAG8468033.1"/>
    <property type="molecule type" value="Genomic_DNA"/>
</dbReference>
<feature type="transmembrane region" description="Helical" evidence="1">
    <location>
        <begin position="140"/>
        <end position="161"/>
    </location>
</feature>
<evidence type="ECO:0000256" key="1">
    <source>
        <dbReference type="SAM" id="Phobius"/>
    </source>
</evidence>
<evidence type="ECO:0000313" key="3">
    <source>
        <dbReference type="Proteomes" id="UP000789405"/>
    </source>
</evidence>
<protein>
    <submittedName>
        <fullName evidence="2">24181_t:CDS:1</fullName>
    </submittedName>
</protein>
<keyword evidence="3" id="KW-1185">Reference proteome</keyword>
<keyword evidence="1" id="KW-0812">Transmembrane</keyword>